<dbReference type="RefSeq" id="WP_342676276.1">
    <property type="nucleotide sequence ID" value="NZ_JBCGCU010000002.1"/>
</dbReference>
<protein>
    <submittedName>
        <fullName evidence="1">Uncharacterized protein</fullName>
    </submittedName>
</protein>
<gene>
    <name evidence="1" type="ORF">WCN91_03385</name>
</gene>
<organism evidence="1 2">
    <name type="scientific">Pseudoalteromonas qingdaonensis</name>
    <dbReference type="NCBI Taxonomy" id="3131913"/>
    <lineage>
        <taxon>Bacteria</taxon>
        <taxon>Pseudomonadati</taxon>
        <taxon>Pseudomonadota</taxon>
        <taxon>Gammaproteobacteria</taxon>
        <taxon>Alteromonadales</taxon>
        <taxon>Pseudoalteromonadaceae</taxon>
        <taxon>Pseudoalteromonas</taxon>
    </lineage>
</organism>
<sequence length="174" mass="19841">MNIYEADYGIGPLMDVEDTINKGIEKLFERNQQEPGFDGLWMNEYGEVLYGSLLVAAQAYLIGSLRDINEIRKSLGLGSITKQAAYKVHNITAQNYSLIDLVNSAANYFKHRDEWGNDWPDNYTTKVLEAFSVTGEFPINDVQQLIEADYGYTKITNLVSEWRKQLIDITKNES</sequence>
<dbReference type="Proteomes" id="UP001447008">
    <property type="component" value="Unassembled WGS sequence"/>
</dbReference>
<evidence type="ECO:0000313" key="1">
    <source>
        <dbReference type="EMBL" id="MEM0514487.1"/>
    </source>
</evidence>
<name>A0ABU9MT55_9GAMM</name>
<evidence type="ECO:0000313" key="2">
    <source>
        <dbReference type="Proteomes" id="UP001447008"/>
    </source>
</evidence>
<proteinExistence type="predicted"/>
<reference evidence="1 2" key="1">
    <citation type="submission" date="2024-03" db="EMBL/GenBank/DDBJ databases">
        <title>Pseudoalteromonas qingdaonensis sp. nov., isolated from the intestines of marine benthic organisms.</title>
        <authorList>
            <person name="Lin X."/>
            <person name="Fang S."/>
            <person name="Hu X."/>
        </authorList>
    </citation>
    <scope>NUCLEOTIDE SEQUENCE [LARGE SCALE GENOMIC DNA]</scope>
    <source>
        <strain evidence="1 2">YIC-827</strain>
    </source>
</reference>
<dbReference type="EMBL" id="JBCGCU010000002">
    <property type="protein sequence ID" value="MEM0514487.1"/>
    <property type="molecule type" value="Genomic_DNA"/>
</dbReference>
<keyword evidence="2" id="KW-1185">Reference proteome</keyword>
<comment type="caution">
    <text evidence="1">The sequence shown here is derived from an EMBL/GenBank/DDBJ whole genome shotgun (WGS) entry which is preliminary data.</text>
</comment>
<accession>A0ABU9MT55</accession>